<feature type="repeat" description="ANK" evidence="1">
    <location>
        <begin position="92"/>
        <end position="124"/>
    </location>
</feature>
<keyword evidence="3" id="KW-1185">Reference proteome</keyword>
<dbReference type="Gene3D" id="1.25.40.20">
    <property type="entry name" value="Ankyrin repeat-containing domain"/>
    <property type="match status" value="1"/>
</dbReference>
<dbReference type="PANTHER" id="PTHR24184">
    <property type="entry name" value="SI:CH211-189E2.2"/>
    <property type="match status" value="1"/>
</dbReference>
<dbReference type="InterPro" id="IPR036770">
    <property type="entry name" value="Ankyrin_rpt-contain_sf"/>
</dbReference>
<dbReference type="PROSITE" id="PS50297">
    <property type="entry name" value="ANK_REP_REGION"/>
    <property type="match status" value="1"/>
</dbReference>
<gene>
    <name evidence="2" type="ORF">CCMP2556_LOCUS9998</name>
</gene>
<dbReference type="InterPro" id="IPR002110">
    <property type="entry name" value="Ankyrin_rpt"/>
</dbReference>
<evidence type="ECO:0000313" key="3">
    <source>
        <dbReference type="Proteomes" id="UP001642484"/>
    </source>
</evidence>
<evidence type="ECO:0000256" key="1">
    <source>
        <dbReference type="PROSITE-ProRule" id="PRU00023"/>
    </source>
</evidence>
<dbReference type="PANTHER" id="PTHR24184:SF11">
    <property type="entry name" value="ANKYRIN REPEAT AND SOCS BOX CONTAINING 3"/>
    <property type="match status" value="1"/>
</dbReference>
<dbReference type="EMBL" id="CAXAMN010004614">
    <property type="protein sequence ID" value="CAK9010248.1"/>
    <property type="molecule type" value="Genomic_DNA"/>
</dbReference>
<evidence type="ECO:0000313" key="2">
    <source>
        <dbReference type="EMBL" id="CAK9010248.1"/>
    </source>
</evidence>
<accession>A0ABP0J7M5</accession>
<sequence>MVSMDVLRARERSGYILMETSLPEEELVKLQAGRGPNVFRWNGRECYGSTIHLAALSGDLEAVKHALQEDPQQISSRFTYSSRSPQGQDQEGSGEAIHLAASKGHEEVVHLLVSLSAHISSKVTRGNVPHYNVLHAAVYAEGKGGSKSMVSYLLGVKADPELPNVDGRSALHLAYQTGSIQLIKLLHEAIPDWLAFEDAVVRNEHPLPLEIGVHFDKMSEDELADTAQLTLKSLHVLIDHLPHCVPKFLHRLDTTLRTWKQNGAEPPPVGMDGKSIAQFIKTQDIAGLMRECPEAACALLDYCSLEPEVTSGHNPLPTRVSFAPRTWTQSLQNALNLQNDLLAAGPRKL</sequence>
<dbReference type="SUPFAM" id="SSF48403">
    <property type="entry name" value="Ankyrin repeat"/>
    <property type="match status" value="1"/>
</dbReference>
<proteinExistence type="predicted"/>
<feature type="repeat" description="ANK" evidence="1">
    <location>
        <begin position="166"/>
        <end position="186"/>
    </location>
</feature>
<keyword evidence="1" id="KW-0040">ANK repeat</keyword>
<organism evidence="2 3">
    <name type="scientific">Durusdinium trenchii</name>
    <dbReference type="NCBI Taxonomy" id="1381693"/>
    <lineage>
        <taxon>Eukaryota</taxon>
        <taxon>Sar</taxon>
        <taxon>Alveolata</taxon>
        <taxon>Dinophyceae</taxon>
        <taxon>Suessiales</taxon>
        <taxon>Symbiodiniaceae</taxon>
        <taxon>Durusdinium</taxon>
    </lineage>
</organism>
<dbReference type="SMART" id="SM00248">
    <property type="entry name" value="ANK"/>
    <property type="match status" value="4"/>
</dbReference>
<comment type="caution">
    <text evidence="2">The sequence shown here is derived from an EMBL/GenBank/DDBJ whole genome shotgun (WGS) entry which is preliminary data.</text>
</comment>
<dbReference type="Proteomes" id="UP001642484">
    <property type="component" value="Unassembled WGS sequence"/>
</dbReference>
<protein>
    <submittedName>
        <fullName evidence="2">Uncharacterized protein</fullName>
    </submittedName>
</protein>
<dbReference type="Pfam" id="PF12796">
    <property type="entry name" value="Ank_2"/>
    <property type="match status" value="1"/>
</dbReference>
<dbReference type="PROSITE" id="PS50088">
    <property type="entry name" value="ANK_REPEAT"/>
    <property type="match status" value="2"/>
</dbReference>
<name>A0ABP0J7M5_9DINO</name>
<reference evidence="2 3" key="1">
    <citation type="submission" date="2024-02" db="EMBL/GenBank/DDBJ databases">
        <authorList>
            <person name="Chen Y."/>
            <person name="Shah S."/>
            <person name="Dougan E. K."/>
            <person name="Thang M."/>
            <person name="Chan C."/>
        </authorList>
    </citation>
    <scope>NUCLEOTIDE SEQUENCE [LARGE SCALE GENOMIC DNA]</scope>
</reference>